<dbReference type="PROSITE" id="PS51006">
    <property type="entry name" value="PABS_2"/>
    <property type="match status" value="1"/>
</dbReference>
<sequence>MGQAQSVCDDGQVSESTVSTFKEGNWYHEKLEPGLTISYEVSQVFHKGKSEFQEVEVVETGAFGRCLITDRLMQSSLKDEAIYHESLVQPAMTAHPDPKKVFIGGGGEGATLREVLRHKGVEECVMVDIDGDVVNMCKEHTPTYSAGAYDDPRTKLVIDDAKGRLEGFSDGYFDVIVLDLSDPLDGGPCYQLYTTAFYKTCLSKLNEGGILVTQSGCAGSLDCKCCFTAVHNTLKQVFPKVWGYTAHVPSFMSEWGFNIAYKTAGTDFVALASEIDARLAQKGVADQMKWYDSTTHQRMFSLGKFVRTALAEEERILTVENPIFMTEVTAGINK</sequence>
<keyword evidence="9" id="KW-1185">Reference proteome</keyword>
<dbReference type="CDD" id="cd02440">
    <property type="entry name" value="AdoMet_MTases"/>
    <property type="match status" value="1"/>
</dbReference>
<dbReference type="FunFam" id="3.40.50.150:FF:000088">
    <property type="entry name" value="Polyamine aminopropyltransferase"/>
    <property type="match status" value="1"/>
</dbReference>
<keyword evidence="2 6" id="KW-0808">Transferase</keyword>
<comment type="catalytic activity">
    <reaction evidence="4">
        <text>S-adenosyl 3-(methylsulfanyl)propylamine + spermidine = thermospermine + S-methyl-5'-thioadenosine + H(+)</text>
        <dbReference type="Rhea" id="RHEA:30515"/>
        <dbReference type="ChEBI" id="CHEBI:15378"/>
        <dbReference type="ChEBI" id="CHEBI:17509"/>
        <dbReference type="ChEBI" id="CHEBI:57443"/>
        <dbReference type="ChEBI" id="CHEBI:57834"/>
        <dbReference type="ChEBI" id="CHEBI:59903"/>
        <dbReference type="EC" id="2.5.1.79"/>
    </reaction>
</comment>
<proteinExistence type="inferred from homology"/>
<feature type="domain" description="PABS" evidence="7">
    <location>
        <begin position="24"/>
        <end position="262"/>
    </location>
</feature>
<dbReference type="InterPro" id="IPR030374">
    <property type="entry name" value="PABS"/>
</dbReference>
<dbReference type="InterPro" id="IPR001045">
    <property type="entry name" value="Spermi_synthase"/>
</dbReference>
<dbReference type="HAMAP" id="MF_00198">
    <property type="entry name" value="Spermidine_synth"/>
    <property type="match status" value="1"/>
</dbReference>
<dbReference type="InterPro" id="IPR035246">
    <property type="entry name" value="Spermidine_synt_N"/>
</dbReference>
<dbReference type="SUPFAM" id="SSF53335">
    <property type="entry name" value="S-adenosyl-L-methionine-dependent methyltransferases"/>
    <property type="match status" value="1"/>
</dbReference>
<evidence type="ECO:0000256" key="4">
    <source>
        <dbReference type="ARBA" id="ARBA00048874"/>
    </source>
</evidence>
<dbReference type="GO" id="GO:0010487">
    <property type="term" value="F:thermospermine synthase activity"/>
    <property type="evidence" value="ECO:0007669"/>
    <property type="project" value="UniProtKB-EC"/>
</dbReference>
<name>A0AAE0FRA2_9CHLO</name>
<dbReference type="Gene3D" id="2.30.140.10">
    <property type="entry name" value="Spermidine synthase, tetramerisation domain"/>
    <property type="match status" value="1"/>
</dbReference>
<dbReference type="GO" id="GO:0006596">
    <property type="term" value="P:polyamine biosynthetic process"/>
    <property type="evidence" value="ECO:0007669"/>
    <property type="project" value="UniProtKB-UniRule"/>
</dbReference>
<dbReference type="Proteomes" id="UP001190700">
    <property type="component" value="Unassembled WGS sequence"/>
</dbReference>
<dbReference type="EC" id="2.5.1.79" evidence="5"/>
<evidence type="ECO:0000256" key="1">
    <source>
        <dbReference type="ARBA" id="ARBA00007867"/>
    </source>
</evidence>
<dbReference type="PANTHER" id="PTHR43317">
    <property type="entry name" value="THERMOSPERMINE SYNTHASE ACAULIS5"/>
    <property type="match status" value="1"/>
</dbReference>
<comment type="similarity">
    <text evidence="1">Belongs to the spermidine/spermine synthase family.</text>
</comment>
<dbReference type="Pfam" id="PF17284">
    <property type="entry name" value="Spermine_synt_N"/>
    <property type="match status" value="1"/>
</dbReference>
<feature type="active site" description="Proton acceptor" evidence="6">
    <location>
        <position position="179"/>
    </location>
</feature>
<accession>A0AAE0FRA2</accession>
<organism evidence="8 9">
    <name type="scientific">Cymbomonas tetramitiformis</name>
    <dbReference type="NCBI Taxonomy" id="36881"/>
    <lineage>
        <taxon>Eukaryota</taxon>
        <taxon>Viridiplantae</taxon>
        <taxon>Chlorophyta</taxon>
        <taxon>Pyramimonadophyceae</taxon>
        <taxon>Pyramimonadales</taxon>
        <taxon>Pyramimonadaceae</taxon>
        <taxon>Cymbomonas</taxon>
    </lineage>
</organism>
<keyword evidence="3 6" id="KW-0620">Polyamine biosynthesis</keyword>
<dbReference type="EMBL" id="LGRX02014451">
    <property type="protein sequence ID" value="KAK3264596.1"/>
    <property type="molecule type" value="Genomic_DNA"/>
</dbReference>
<evidence type="ECO:0000256" key="3">
    <source>
        <dbReference type="ARBA" id="ARBA00023115"/>
    </source>
</evidence>
<reference evidence="8 9" key="1">
    <citation type="journal article" date="2015" name="Genome Biol. Evol.">
        <title>Comparative Genomics of a Bacterivorous Green Alga Reveals Evolutionary Causalities and Consequences of Phago-Mixotrophic Mode of Nutrition.</title>
        <authorList>
            <person name="Burns J.A."/>
            <person name="Paasch A."/>
            <person name="Narechania A."/>
            <person name="Kim E."/>
        </authorList>
    </citation>
    <scope>NUCLEOTIDE SEQUENCE [LARGE SCALE GENOMIC DNA]</scope>
    <source>
        <strain evidence="8 9">PLY_AMNH</strain>
    </source>
</reference>
<evidence type="ECO:0000256" key="5">
    <source>
        <dbReference type="ARBA" id="ARBA00049721"/>
    </source>
</evidence>
<evidence type="ECO:0000256" key="6">
    <source>
        <dbReference type="PROSITE-ProRule" id="PRU00354"/>
    </source>
</evidence>
<dbReference type="Pfam" id="PF01564">
    <property type="entry name" value="Spermine_synth"/>
    <property type="match status" value="1"/>
</dbReference>
<dbReference type="Gene3D" id="3.40.50.150">
    <property type="entry name" value="Vaccinia Virus protein VP39"/>
    <property type="match status" value="1"/>
</dbReference>
<dbReference type="InterPro" id="IPR029063">
    <property type="entry name" value="SAM-dependent_MTases_sf"/>
</dbReference>
<evidence type="ECO:0000259" key="7">
    <source>
        <dbReference type="PROSITE" id="PS51006"/>
    </source>
</evidence>
<dbReference type="AlphaFoldDB" id="A0AAE0FRA2"/>
<protein>
    <recommendedName>
        <fullName evidence="5">thermospermine synthase</fullName>
        <ecNumber evidence="5">2.5.1.79</ecNumber>
    </recommendedName>
</protein>
<evidence type="ECO:0000256" key="2">
    <source>
        <dbReference type="ARBA" id="ARBA00022679"/>
    </source>
</evidence>
<evidence type="ECO:0000313" key="8">
    <source>
        <dbReference type="EMBL" id="KAK3264596.1"/>
    </source>
</evidence>
<dbReference type="PANTHER" id="PTHR43317:SF1">
    <property type="entry name" value="THERMOSPERMINE SYNTHASE ACAULIS5"/>
    <property type="match status" value="1"/>
</dbReference>
<gene>
    <name evidence="8" type="ORF">CYMTET_26669</name>
</gene>
<comment type="caution">
    <text evidence="8">The sequence shown here is derived from an EMBL/GenBank/DDBJ whole genome shotgun (WGS) entry which is preliminary data.</text>
</comment>
<evidence type="ECO:0000313" key="9">
    <source>
        <dbReference type="Proteomes" id="UP001190700"/>
    </source>
</evidence>
<dbReference type="InterPro" id="IPR037163">
    <property type="entry name" value="Spermidine_synt_N_sf"/>
</dbReference>